<dbReference type="EMBL" id="JBEYBF010000004">
    <property type="protein sequence ID" value="MEU1952006.1"/>
    <property type="molecule type" value="Genomic_DNA"/>
</dbReference>
<dbReference type="PROSITE" id="PS50109">
    <property type="entry name" value="HIS_KIN"/>
    <property type="match status" value="1"/>
</dbReference>
<dbReference type="Gene3D" id="3.30.565.10">
    <property type="entry name" value="Histidine kinase-like ATPase, C-terminal domain"/>
    <property type="match status" value="1"/>
</dbReference>
<dbReference type="PRINTS" id="PR00344">
    <property type="entry name" value="BCTRLSENSOR"/>
</dbReference>
<comment type="catalytic activity">
    <reaction evidence="1">
        <text>ATP + protein L-histidine = ADP + protein N-phospho-L-histidine.</text>
        <dbReference type="EC" id="2.7.13.3"/>
    </reaction>
</comment>
<organism evidence="18 19">
    <name type="scientific">Nocardia rhamnosiphila</name>
    <dbReference type="NCBI Taxonomy" id="426716"/>
    <lineage>
        <taxon>Bacteria</taxon>
        <taxon>Bacillati</taxon>
        <taxon>Actinomycetota</taxon>
        <taxon>Actinomycetes</taxon>
        <taxon>Mycobacteriales</taxon>
        <taxon>Nocardiaceae</taxon>
        <taxon>Nocardia</taxon>
    </lineage>
</organism>
<keyword evidence="11" id="KW-0408">Iron</keyword>
<keyword evidence="7" id="KW-0963">Cytoplasm</keyword>
<dbReference type="Pfam" id="PF07730">
    <property type="entry name" value="HisKA_3"/>
    <property type="match status" value="1"/>
</dbReference>
<feature type="transmembrane region" description="Helical" evidence="16">
    <location>
        <begin position="21"/>
        <end position="42"/>
    </location>
</feature>
<dbReference type="Pfam" id="PF02518">
    <property type="entry name" value="HATPase_c"/>
    <property type="match status" value="1"/>
</dbReference>
<dbReference type="CDD" id="cd16917">
    <property type="entry name" value="HATPase_UhpB-NarQ-NarX-like"/>
    <property type="match status" value="1"/>
</dbReference>
<dbReference type="GO" id="GO:0005524">
    <property type="term" value="F:ATP binding"/>
    <property type="evidence" value="ECO:0007669"/>
    <property type="project" value="UniProtKB-KW"/>
</dbReference>
<keyword evidence="12" id="KW-0902">Two-component regulatory system</keyword>
<reference evidence="18 19" key="1">
    <citation type="submission" date="2024-06" db="EMBL/GenBank/DDBJ databases">
        <title>The Natural Products Discovery Center: Release of the First 8490 Sequenced Strains for Exploring Actinobacteria Biosynthetic Diversity.</title>
        <authorList>
            <person name="Kalkreuter E."/>
            <person name="Kautsar S.A."/>
            <person name="Yang D."/>
            <person name="Bader C.D."/>
            <person name="Teijaro C.N."/>
            <person name="Fluegel L."/>
            <person name="Davis C.M."/>
            <person name="Simpson J.R."/>
            <person name="Lauterbach L."/>
            <person name="Steele A.D."/>
            <person name="Gui C."/>
            <person name="Meng S."/>
            <person name="Li G."/>
            <person name="Viehrig K."/>
            <person name="Ye F."/>
            <person name="Su P."/>
            <person name="Kiefer A.F."/>
            <person name="Nichols A."/>
            <person name="Cepeda A.J."/>
            <person name="Yan W."/>
            <person name="Fan B."/>
            <person name="Jiang Y."/>
            <person name="Adhikari A."/>
            <person name="Zheng C.-J."/>
            <person name="Schuster L."/>
            <person name="Cowan T.M."/>
            <person name="Smanski M.J."/>
            <person name="Chevrette M.G."/>
            <person name="De Carvalho L.P.S."/>
            <person name="Shen B."/>
        </authorList>
    </citation>
    <scope>NUCLEOTIDE SEQUENCE [LARGE SCALE GENOMIC DNA]</scope>
    <source>
        <strain evidence="18 19">NPDC019708</strain>
    </source>
</reference>
<dbReference type="SMART" id="SM00387">
    <property type="entry name" value="HATPase_c"/>
    <property type="match status" value="1"/>
</dbReference>
<evidence type="ECO:0000313" key="19">
    <source>
        <dbReference type="Proteomes" id="UP001550628"/>
    </source>
</evidence>
<evidence type="ECO:0000256" key="12">
    <source>
        <dbReference type="ARBA" id="ARBA00023012"/>
    </source>
</evidence>
<comment type="caution">
    <text evidence="18">The sequence shown here is derived from an EMBL/GenBank/DDBJ whole genome shotgun (WGS) entry which is preliminary data.</text>
</comment>
<evidence type="ECO:0000256" key="7">
    <source>
        <dbReference type="ARBA" id="ARBA00022490"/>
    </source>
</evidence>
<accession>A0ABV2WM95</accession>
<name>A0ABV2WM95_9NOCA</name>
<evidence type="ECO:0000256" key="5">
    <source>
        <dbReference type="ARBA" id="ARBA00017322"/>
    </source>
</evidence>
<evidence type="ECO:0000256" key="1">
    <source>
        <dbReference type="ARBA" id="ARBA00000085"/>
    </source>
</evidence>
<comment type="subcellular location">
    <subcellularLocation>
        <location evidence="3">Cytoplasm</location>
    </subcellularLocation>
</comment>
<dbReference type="PIRSF" id="PIRSF037434">
    <property type="entry name" value="STHK_ChrS"/>
    <property type="match status" value="1"/>
</dbReference>
<evidence type="ECO:0000256" key="14">
    <source>
        <dbReference type="ARBA" id="ARBA00024827"/>
    </source>
</evidence>
<evidence type="ECO:0000256" key="10">
    <source>
        <dbReference type="ARBA" id="ARBA00022777"/>
    </source>
</evidence>
<gene>
    <name evidence="18" type="ORF">ABZ510_09095</name>
</gene>
<keyword evidence="10" id="KW-0418">Kinase</keyword>
<feature type="transmembrane region" description="Helical" evidence="16">
    <location>
        <begin position="79"/>
        <end position="98"/>
    </location>
</feature>
<dbReference type="SUPFAM" id="SSF55874">
    <property type="entry name" value="ATPase domain of HSP90 chaperone/DNA topoisomerase II/histidine kinase"/>
    <property type="match status" value="1"/>
</dbReference>
<dbReference type="EC" id="2.7.13.3" evidence="4"/>
<feature type="domain" description="Histidine kinase" evidence="17">
    <location>
        <begin position="208"/>
        <end position="411"/>
    </location>
</feature>
<feature type="transmembrane region" description="Helical" evidence="16">
    <location>
        <begin position="148"/>
        <end position="169"/>
    </location>
</feature>
<evidence type="ECO:0000256" key="16">
    <source>
        <dbReference type="SAM" id="Phobius"/>
    </source>
</evidence>
<evidence type="ECO:0000256" key="11">
    <source>
        <dbReference type="ARBA" id="ARBA00023004"/>
    </source>
</evidence>
<keyword evidence="18" id="KW-0067">ATP-binding</keyword>
<keyword evidence="18" id="KW-0547">Nucleotide-binding</keyword>
<keyword evidence="8" id="KW-0808">Transferase</keyword>
<protein>
    <recommendedName>
        <fullName evidence="5">Oxygen sensor histidine kinase NreB</fullName>
        <ecNumber evidence="4">2.7.13.3</ecNumber>
    </recommendedName>
    <alternativeName>
        <fullName evidence="15">Nitrogen regulation protein B</fullName>
    </alternativeName>
</protein>
<evidence type="ECO:0000256" key="6">
    <source>
        <dbReference type="ARBA" id="ARBA00022485"/>
    </source>
</evidence>
<keyword evidence="19" id="KW-1185">Reference proteome</keyword>
<dbReference type="InterPro" id="IPR011712">
    <property type="entry name" value="Sig_transdc_His_kin_sub3_dim/P"/>
</dbReference>
<keyword evidence="13" id="KW-0411">Iron-sulfur</keyword>
<keyword evidence="6" id="KW-0004">4Fe-4S</keyword>
<evidence type="ECO:0000256" key="3">
    <source>
        <dbReference type="ARBA" id="ARBA00004496"/>
    </source>
</evidence>
<evidence type="ECO:0000256" key="2">
    <source>
        <dbReference type="ARBA" id="ARBA00001966"/>
    </source>
</evidence>
<dbReference type="InterPro" id="IPR017205">
    <property type="entry name" value="Sig_transdc_His_kinase_ChrS"/>
</dbReference>
<evidence type="ECO:0000256" key="8">
    <source>
        <dbReference type="ARBA" id="ARBA00022679"/>
    </source>
</evidence>
<keyword evidence="16" id="KW-0472">Membrane</keyword>
<evidence type="ECO:0000256" key="15">
    <source>
        <dbReference type="ARBA" id="ARBA00030800"/>
    </source>
</evidence>
<comment type="function">
    <text evidence="14">Member of the two-component regulatory system NreB/NreC involved in the control of dissimilatory nitrate/nitrite reduction in response to oxygen. NreB functions as a direct oxygen sensor histidine kinase which is autophosphorylated, in the absence of oxygen, probably at the conserved histidine residue, and transfers its phosphate group probably to a conserved aspartate residue of NreC. NreB/NreC activates the expression of the nitrate (narGHJI) and nitrite (nir) reductase operons, as well as the putative nitrate transporter gene narT.</text>
</comment>
<evidence type="ECO:0000256" key="13">
    <source>
        <dbReference type="ARBA" id="ARBA00023014"/>
    </source>
</evidence>
<evidence type="ECO:0000259" key="17">
    <source>
        <dbReference type="PROSITE" id="PS50109"/>
    </source>
</evidence>
<keyword evidence="9" id="KW-0479">Metal-binding</keyword>
<dbReference type="Proteomes" id="UP001550628">
    <property type="component" value="Unassembled WGS sequence"/>
</dbReference>
<keyword evidence="16" id="KW-0812">Transmembrane</keyword>
<sequence>MNTARRSAEPRHRGREVRTRWFGLWDGYLAVAFAVALLFLITGTGSPAGGRTIAIVLLTALVPWYAAQGRPAILAEARGRGAGFAAGLLVGFAGAVLADQAATFALFAVAPLLIMSLPLPAGFAAILPAHLWPLVCAMLRARSIDRQTLGWLPYLVLGAVFATVLGLFVSRVIEQSRQRAAMIDELRRSRGELARLSHESGVAAERDRLAREIHDTLAQSLTSISALVQAADADLEHAPERARRHLDLARRAASESLAEARAFVADRTPPVLARHSLVAAVTREAETHADRYQREVRCSVRGTEAAVATQAAVVVLRAVQESLTNIAKHAPTARTVTVGLNYGDDHVTAEIIDDGPGFDLIHSGRTDHGDPGTGHGLAGARTRAAAIGGHFEVHGEPGAGTTVRVTVPFTPMTPEETC</sequence>
<evidence type="ECO:0000256" key="4">
    <source>
        <dbReference type="ARBA" id="ARBA00012438"/>
    </source>
</evidence>
<dbReference type="InterPro" id="IPR003594">
    <property type="entry name" value="HATPase_dom"/>
</dbReference>
<dbReference type="InterPro" id="IPR050482">
    <property type="entry name" value="Sensor_HK_TwoCompSys"/>
</dbReference>
<feature type="transmembrane region" description="Helical" evidence="16">
    <location>
        <begin position="104"/>
        <end position="127"/>
    </location>
</feature>
<dbReference type="InterPro" id="IPR005467">
    <property type="entry name" value="His_kinase_dom"/>
</dbReference>
<dbReference type="InterPro" id="IPR004358">
    <property type="entry name" value="Sig_transdc_His_kin-like_C"/>
</dbReference>
<keyword evidence="16" id="KW-1133">Transmembrane helix</keyword>
<dbReference type="PANTHER" id="PTHR24421">
    <property type="entry name" value="NITRATE/NITRITE SENSOR PROTEIN NARX-RELATED"/>
    <property type="match status" value="1"/>
</dbReference>
<dbReference type="RefSeq" id="WP_356953866.1">
    <property type="nucleotide sequence ID" value="NZ_JBEYBD010000001.1"/>
</dbReference>
<feature type="transmembrane region" description="Helical" evidence="16">
    <location>
        <begin position="48"/>
        <end position="67"/>
    </location>
</feature>
<evidence type="ECO:0000256" key="9">
    <source>
        <dbReference type="ARBA" id="ARBA00022723"/>
    </source>
</evidence>
<evidence type="ECO:0000313" key="18">
    <source>
        <dbReference type="EMBL" id="MEU1952006.1"/>
    </source>
</evidence>
<dbReference type="InterPro" id="IPR036890">
    <property type="entry name" value="HATPase_C_sf"/>
</dbReference>
<dbReference type="Gene3D" id="1.20.5.1930">
    <property type="match status" value="1"/>
</dbReference>
<proteinExistence type="predicted"/>
<comment type="cofactor">
    <cofactor evidence="2">
        <name>[4Fe-4S] cluster</name>
        <dbReference type="ChEBI" id="CHEBI:49883"/>
    </cofactor>
</comment>